<evidence type="ECO:0000313" key="2">
    <source>
        <dbReference type="Proteomes" id="UP000295578"/>
    </source>
</evidence>
<evidence type="ECO:0000313" key="1">
    <source>
        <dbReference type="EMBL" id="TDD62293.1"/>
    </source>
</evidence>
<gene>
    <name evidence="1" type="ORF">E1293_44175</name>
</gene>
<accession>A0A4R4ZTA1</accession>
<proteinExistence type="predicted"/>
<name>A0A4R4ZTA1_9ACTN</name>
<dbReference type="EMBL" id="SMKY01000447">
    <property type="protein sequence ID" value="TDD62293.1"/>
    <property type="molecule type" value="Genomic_DNA"/>
</dbReference>
<organism evidence="1 2">
    <name type="scientific">Actinomadura darangshiensis</name>
    <dbReference type="NCBI Taxonomy" id="705336"/>
    <lineage>
        <taxon>Bacteria</taxon>
        <taxon>Bacillati</taxon>
        <taxon>Actinomycetota</taxon>
        <taxon>Actinomycetes</taxon>
        <taxon>Streptosporangiales</taxon>
        <taxon>Thermomonosporaceae</taxon>
        <taxon>Actinomadura</taxon>
    </lineage>
</organism>
<dbReference type="OrthoDB" id="3471850at2"/>
<keyword evidence="2" id="KW-1185">Reference proteome</keyword>
<protein>
    <submittedName>
        <fullName evidence="1">Uncharacterized protein</fullName>
    </submittedName>
</protein>
<dbReference type="AlphaFoldDB" id="A0A4R4ZTA1"/>
<sequence length="96" mass="9751">MPAADARAAAVGALARMRRAIDVGMARGEVGPRFGSDLAVQVTTLLNEVDQGEPVDLGDRVARLRAAIAGRAPDEVSPARAAGLAALLADVPVPPT</sequence>
<dbReference type="Proteomes" id="UP000295578">
    <property type="component" value="Unassembled WGS sequence"/>
</dbReference>
<reference evidence="1 2" key="1">
    <citation type="submission" date="2019-03" db="EMBL/GenBank/DDBJ databases">
        <title>Draft genome sequences of novel Actinobacteria.</title>
        <authorList>
            <person name="Sahin N."/>
            <person name="Ay H."/>
            <person name="Saygin H."/>
        </authorList>
    </citation>
    <scope>NUCLEOTIDE SEQUENCE [LARGE SCALE GENOMIC DNA]</scope>
    <source>
        <strain evidence="1 2">DSM 45941</strain>
    </source>
</reference>
<comment type="caution">
    <text evidence="1">The sequence shown here is derived from an EMBL/GenBank/DDBJ whole genome shotgun (WGS) entry which is preliminary data.</text>
</comment>